<feature type="region of interest" description="Disordered" evidence="1">
    <location>
        <begin position="66"/>
        <end position="268"/>
    </location>
</feature>
<feature type="compositionally biased region" description="Polar residues" evidence="1">
    <location>
        <begin position="222"/>
        <end position="231"/>
    </location>
</feature>
<dbReference type="Proteomes" id="UP000242875">
    <property type="component" value="Unassembled WGS sequence"/>
</dbReference>
<feature type="compositionally biased region" description="Low complexity" evidence="1">
    <location>
        <begin position="197"/>
        <end position="207"/>
    </location>
</feature>
<comment type="caution">
    <text evidence="2">The sequence shown here is derived from an EMBL/GenBank/DDBJ whole genome shotgun (WGS) entry which is preliminary data.</text>
</comment>
<feature type="compositionally biased region" description="Basic and acidic residues" evidence="1">
    <location>
        <begin position="66"/>
        <end position="88"/>
    </location>
</feature>
<sequence length="436" mass="50302">MSGQQVLFEDWDEVARRQEAILLRTLRLSDALEALTLGLPLPYYHPGPLPVPPLLDDLRRERYEDGYDIEPQDHYRPRYREPVHDAYHRRPLTRPPPKNLYSDRLEDGWESGDDEGYHTFPPKPHRRRRRPEPVSPARNQGRAEIFDPFQPPRRETALDMPNGDLRSNDVKPVADDMRAPLPLRSALKKPPQPPLLQQPSLSYLAPLDGQDNGYPPVAARQPLQQPQSHTHSLQHHPRQPQLEPFPVHMQPQAGPNGQPLSDPSPEDMKLFAPLASIRNSLRRRRKSWKSNESINVETQAQEKERRFAPLIRRPSSFYKPPPSDQHHQLMQLAQIWCWHLSSNPNGEWVCFDYANQAVLTRHLDARNPSEPVEIRDSHFLKPNGGARRVSVLPAKGYAFWVEGEDQRHQITINLDVMLIDVNGNTAFKPRQRNAPL</sequence>
<evidence type="ECO:0000256" key="1">
    <source>
        <dbReference type="SAM" id="MobiDB-lite"/>
    </source>
</evidence>
<accession>A0A261XXY2</accession>
<gene>
    <name evidence="2" type="ORF">BZG36_04525</name>
</gene>
<dbReference type="AlphaFoldDB" id="A0A261XXY2"/>
<feature type="compositionally biased region" description="Basic and acidic residues" evidence="1">
    <location>
        <begin position="166"/>
        <end position="178"/>
    </location>
</feature>
<organism evidence="2 3">
    <name type="scientific">Bifiguratus adelaidae</name>
    <dbReference type="NCBI Taxonomy" id="1938954"/>
    <lineage>
        <taxon>Eukaryota</taxon>
        <taxon>Fungi</taxon>
        <taxon>Fungi incertae sedis</taxon>
        <taxon>Mucoromycota</taxon>
        <taxon>Mucoromycotina</taxon>
        <taxon>Endogonomycetes</taxon>
        <taxon>Endogonales</taxon>
        <taxon>Endogonales incertae sedis</taxon>
        <taxon>Bifiguratus</taxon>
    </lineage>
</organism>
<name>A0A261XXY2_9FUNG</name>
<evidence type="ECO:0000313" key="2">
    <source>
        <dbReference type="EMBL" id="OZJ03217.1"/>
    </source>
</evidence>
<evidence type="ECO:0000313" key="3">
    <source>
        <dbReference type="Proteomes" id="UP000242875"/>
    </source>
</evidence>
<dbReference type="EMBL" id="MVBO01000097">
    <property type="protein sequence ID" value="OZJ03217.1"/>
    <property type="molecule type" value="Genomic_DNA"/>
</dbReference>
<reference evidence="2 3" key="1">
    <citation type="journal article" date="2017" name="Mycologia">
        <title>Bifiguratus adelaidae, gen. et sp. nov., a new member of Mucoromycotina in endophytic and soil-dwelling habitats.</title>
        <authorList>
            <person name="Torres-Cruz T.J."/>
            <person name="Billingsley Tobias T.L."/>
            <person name="Almatruk M."/>
            <person name="Hesse C."/>
            <person name="Kuske C.R."/>
            <person name="Desiro A."/>
            <person name="Benucci G.M."/>
            <person name="Bonito G."/>
            <person name="Stajich J.E."/>
            <person name="Dunlap C."/>
            <person name="Arnold A.E."/>
            <person name="Porras-Alfaro A."/>
        </authorList>
    </citation>
    <scope>NUCLEOTIDE SEQUENCE [LARGE SCALE GENOMIC DNA]</scope>
    <source>
        <strain evidence="2 3">AZ0501</strain>
    </source>
</reference>
<protein>
    <submittedName>
        <fullName evidence="2">Uncharacterized protein</fullName>
    </submittedName>
</protein>
<proteinExistence type="predicted"/>
<keyword evidence="3" id="KW-1185">Reference proteome</keyword>